<reference evidence="2" key="1">
    <citation type="submission" date="2016-04" db="EMBL/GenBank/DDBJ databases">
        <authorList>
            <person name="Evans L.H."/>
            <person name="Alamgir A."/>
            <person name="Owens N."/>
            <person name="Weber N.D."/>
            <person name="Virtaneva K."/>
            <person name="Barbian K."/>
            <person name="Babar A."/>
            <person name="Rosenke K."/>
        </authorList>
    </citation>
    <scope>NUCLEOTIDE SEQUENCE</scope>
    <source>
        <strain evidence="2">86</strain>
    </source>
</reference>
<gene>
    <name evidence="2" type="ORF">KL86CLO1_11272</name>
</gene>
<dbReference type="AlphaFoldDB" id="A0A212JKE3"/>
<protein>
    <submittedName>
        <fullName evidence="2">Uncharacterized protein</fullName>
    </submittedName>
</protein>
<keyword evidence="1" id="KW-0175">Coiled coil</keyword>
<proteinExistence type="predicted"/>
<dbReference type="EMBL" id="FLUN01000001">
    <property type="protein sequence ID" value="SBV99904.1"/>
    <property type="molecule type" value="Genomic_DNA"/>
</dbReference>
<accession>A0A212JKE3</accession>
<organism evidence="2">
    <name type="scientific">uncultured Eubacteriales bacterium</name>
    <dbReference type="NCBI Taxonomy" id="172733"/>
    <lineage>
        <taxon>Bacteria</taxon>
        <taxon>Bacillati</taxon>
        <taxon>Bacillota</taxon>
        <taxon>Clostridia</taxon>
        <taxon>Eubacteriales</taxon>
        <taxon>environmental samples</taxon>
    </lineage>
</organism>
<name>A0A212JKE3_9FIRM</name>
<evidence type="ECO:0000256" key="1">
    <source>
        <dbReference type="SAM" id="Coils"/>
    </source>
</evidence>
<evidence type="ECO:0000313" key="2">
    <source>
        <dbReference type="EMBL" id="SBV99904.1"/>
    </source>
</evidence>
<sequence>MARNTRSAEDRISEINTKIEKKKSELTALENQKYKLEHPLSMRDVLSKAKEAGLSAHDVADKLGIKIE</sequence>
<feature type="coiled-coil region" evidence="1">
    <location>
        <begin position="5"/>
        <end position="32"/>
    </location>
</feature>